<dbReference type="GO" id="GO:0043165">
    <property type="term" value="P:Gram-negative-bacterium-type cell outer membrane assembly"/>
    <property type="evidence" value="ECO:0007669"/>
    <property type="project" value="InterPro"/>
</dbReference>
<protein>
    <recommendedName>
        <fullName evidence="3">ABC-type transport auxiliary lipoprotein component domain-containing protein</fullName>
    </recommendedName>
</protein>
<gene>
    <name evidence="1" type="ORF">AXK11_05065</name>
</gene>
<sequence length="181" mass="19354">MRRRLRFPLPALALAVGLALLGSGCMGYRLGTGAEAPLAFSTLHVAPVKMRALVPQAEAVITGAVREAFANDGRVALAAHPATAGAVLEITVRSYRRETATADPEDTGLARKLSVVLLAELTLRAGEGAETPAKTYFRARPIEVRRDIFIDSGQQQAEYQALPLLAQDLADKALHAVLDTW</sequence>
<dbReference type="InterPro" id="IPR007485">
    <property type="entry name" value="LPS_assembly_LptE"/>
</dbReference>
<dbReference type="Pfam" id="PF04390">
    <property type="entry name" value="LptE"/>
    <property type="match status" value="1"/>
</dbReference>
<dbReference type="EMBL" id="LSZQ01000041">
    <property type="protein sequence ID" value="KXU35902.1"/>
    <property type="molecule type" value="Genomic_DNA"/>
</dbReference>
<dbReference type="GO" id="GO:0019867">
    <property type="term" value="C:outer membrane"/>
    <property type="evidence" value="ECO:0007669"/>
    <property type="project" value="InterPro"/>
</dbReference>
<evidence type="ECO:0000313" key="1">
    <source>
        <dbReference type="EMBL" id="KXU35902.1"/>
    </source>
</evidence>
<dbReference type="OrthoDB" id="195967at2"/>
<dbReference type="Gene3D" id="3.30.160.150">
    <property type="entry name" value="Lipoprotein like domain"/>
    <property type="match status" value="1"/>
</dbReference>
<reference evidence="2" key="1">
    <citation type="submission" date="2016-02" db="EMBL/GenBank/DDBJ databases">
        <authorList>
            <person name="Sanders J.G."/>
            <person name="Lin J.Y."/>
            <person name="Wertz J.T."/>
            <person name="Russell J.A."/>
            <person name="Moreau C.S."/>
            <person name="Powell S."/>
        </authorList>
    </citation>
    <scope>NUCLEOTIDE SEQUENCE [LARGE SCALE GENOMIC DNA]</scope>
    <source>
        <strain evidence="2">CAG34</strain>
    </source>
</reference>
<proteinExistence type="predicted"/>
<dbReference type="PROSITE" id="PS51257">
    <property type="entry name" value="PROKAR_LIPOPROTEIN"/>
    <property type="match status" value="1"/>
</dbReference>
<keyword evidence="2" id="KW-1185">Reference proteome</keyword>
<dbReference type="AlphaFoldDB" id="A0A139SN27"/>
<organism evidence="1 2">
    <name type="scientific">Cephaloticoccus primus</name>
    <dbReference type="NCBI Taxonomy" id="1548207"/>
    <lineage>
        <taxon>Bacteria</taxon>
        <taxon>Pseudomonadati</taxon>
        <taxon>Verrucomicrobiota</taxon>
        <taxon>Opitutia</taxon>
        <taxon>Opitutales</taxon>
        <taxon>Opitutaceae</taxon>
        <taxon>Cephaloticoccus</taxon>
    </lineage>
</organism>
<dbReference type="Proteomes" id="UP000070058">
    <property type="component" value="Unassembled WGS sequence"/>
</dbReference>
<comment type="caution">
    <text evidence="1">The sequence shown here is derived from an EMBL/GenBank/DDBJ whole genome shotgun (WGS) entry which is preliminary data.</text>
</comment>
<name>A0A139SN27_9BACT</name>
<dbReference type="STRING" id="1548207.AXK11_05065"/>
<evidence type="ECO:0008006" key="3">
    <source>
        <dbReference type="Google" id="ProtNLM"/>
    </source>
</evidence>
<evidence type="ECO:0000313" key="2">
    <source>
        <dbReference type="Proteomes" id="UP000070058"/>
    </source>
</evidence>
<dbReference type="RefSeq" id="WP_068629889.1">
    <property type="nucleotide sequence ID" value="NZ_LSZQ01000041.1"/>
</dbReference>
<accession>A0A139SN27</accession>